<comment type="subcellular location">
    <subcellularLocation>
        <location evidence="1">Nucleus</location>
    </subcellularLocation>
</comment>
<feature type="compositionally biased region" description="Polar residues" evidence="2">
    <location>
        <begin position="363"/>
        <end position="381"/>
    </location>
</feature>
<dbReference type="Proteomes" id="UP000326396">
    <property type="component" value="Linkage Group LG11"/>
</dbReference>
<reference evidence="4 5" key="1">
    <citation type="submission" date="2019-05" db="EMBL/GenBank/DDBJ databases">
        <title>Mikania micrantha, genome provides insights into the molecular mechanism of rapid growth.</title>
        <authorList>
            <person name="Liu B."/>
        </authorList>
    </citation>
    <scope>NUCLEOTIDE SEQUENCE [LARGE SCALE GENOMIC DNA]</scope>
    <source>
        <strain evidence="4">NLD-2019</strain>
        <tissue evidence="4">Leaf</tissue>
    </source>
</reference>
<feature type="region of interest" description="Disordered" evidence="2">
    <location>
        <begin position="265"/>
        <end position="289"/>
    </location>
</feature>
<protein>
    <recommendedName>
        <fullName evidence="3">TFIIS N-terminal domain-containing protein</fullName>
    </recommendedName>
</protein>
<feature type="region of interest" description="Disordered" evidence="2">
    <location>
        <begin position="154"/>
        <end position="201"/>
    </location>
</feature>
<evidence type="ECO:0000313" key="4">
    <source>
        <dbReference type="EMBL" id="KAD6796635.1"/>
    </source>
</evidence>
<evidence type="ECO:0000313" key="5">
    <source>
        <dbReference type="Proteomes" id="UP000326396"/>
    </source>
</evidence>
<proteinExistence type="predicted"/>
<comment type="caution">
    <text evidence="4">The sequence shown here is derived from an EMBL/GenBank/DDBJ whole genome shotgun (WGS) entry which is preliminary data.</text>
</comment>
<dbReference type="PANTHER" id="PTHR47292:SF1">
    <property type="entry name" value="TRANSCRIPTION ELONGATION FACTOR (TFIIS) FAMILY PROTEIN"/>
    <property type="match status" value="1"/>
</dbReference>
<dbReference type="GO" id="GO:0005634">
    <property type="term" value="C:nucleus"/>
    <property type="evidence" value="ECO:0007669"/>
    <property type="project" value="UniProtKB-SubCell"/>
</dbReference>
<feature type="domain" description="TFIIS N-terminal" evidence="3">
    <location>
        <begin position="73"/>
        <end position="152"/>
    </location>
</feature>
<evidence type="ECO:0000256" key="2">
    <source>
        <dbReference type="SAM" id="MobiDB-lite"/>
    </source>
</evidence>
<evidence type="ECO:0000256" key="1">
    <source>
        <dbReference type="PROSITE-ProRule" id="PRU00649"/>
    </source>
</evidence>
<feature type="compositionally biased region" description="Basic and acidic residues" evidence="2">
    <location>
        <begin position="154"/>
        <end position="181"/>
    </location>
</feature>
<accession>A0A5N6PTW6</accession>
<gene>
    <name evidence="4" type="ORF">E3N88_07531</name>
</gene>
<dbReference type="InterPro" id="IPR017923">
    <property type="entry name" value="TFIIS_N"/>
</dbReference>
<dbReference type="PROSITE" id="PS51319">
    <property type="entry name" value="TFIIS_N"/>
    <property type="match status" value="1"/>
</dbReference>
<evidence type="ECO:0000259" key="3">
    <source>
        <dbReference type="PROSITE" id="PS51319"/>
    </source>
</evidence>
<name>A0A5N6PTW6_9ASTR</name>
<keyword evidence="5" id="KW-1185">Reference proteome</keyword>
<organism evidence="4 5">
    <name type="scientific">Mikania micrantha</name>
    <name type="common">bitter vine</name>
    <dbReference type="NCBI Taxonomy" id="192012"/>
    <lineage>
        <taxon>Eukaryota</taxon>
        <taxon>Viridiplantae</taxon>
        <taxon>Streptophyta</taxon>
        <taxon>Embryophyta</taxon>
        <taxon>Tracheophyta</taxon>
        <taxon>Spermatophyta</taxon>
        <taxon>Magnoliopsida</taxon>
        <taxon>eudicotyledons</taxon>
        <taxon>Gunneridae</taxon>
        <taxon>Pentapetalae</taxon>
        <taxon>asterids</taxon>
        <taxon>campanulids</taxon>
        <taxon>Asterales</taxon>
        <taxon>Asteraceae</taxon>
        <taxon>Asteroideae</taxon>
        <taxon>Heliantheae alliance</taxon>
        <taxon>Eupatorieae</taxon>
        <taxon>Mikania</taxon>
    </lineage>
</organism>
<dbReference type="EMBL" id="SZYD01000003">
    <property type="protein sequence ID" value="KAD6796635.1"/>
    <property type="molecule type" value="Genomic_DNA"/>
</dbReference>
<dbReference type="Gene3D" id="1.20.930.10">
    <property type="entry name" value="Conserved domain common to transcription factors TFIIS, elongin A, CRSP70"/>
    <property type="match status" value="1"/>
</dbReference>
<sequence>MTLEEFFTLNELKNGLTTPSRVNELITGMQNEKDLVVNNFGQTTQQWSKVATIIAATENKECLDLFIQLNGLLFIDKWLKDTQKLKNDDINGCLEELIISLLRALEKLQADDERLFSSGIMKTVQDVANNNHVVREKAKELRYIWMLLEDKNKSQQDAKNSDNLESRPPDDIMDSETKNQEPLDGADPSSKLPDNDDNHGDLISKAEVVGKTDVRNENVMNIGDKTVLTEMPTLSSPSEKTTSIADVNNCLESCVKTDVLIDKNDDMADGGESVKMSSNPHSDNEADNTGVDVQSNGISENGSCFIKLSINNKKSDMDLQYGMINPLDIARQVAIEMEKEVDFREQSCSTSEKTQRGIKRPNTPDSKNVHEIQSQNKSTCGSDREGSLEPAKDAETLVSQISEVAQESGPNAKRPFLGFDLNQEVCSDEVDHLGPLDYEDTLGCKRAASTSLIEPVPAGMGSHDGLNQRLDFHVFDLNVAEDDQEDKTVILLGLPSGEGSCVANPRKPERLQWDLNSIGDDQIGWQSPYQASSSSSSSSKQSVLRNIDLNINDQPNSEDSVISVFGSRIEVKRDYHKPQLESKLDLNCGTPQDSSMHYDHHDGMFFTMPMYGSSSSSASSLSSHSMHLAMPYMVDSRGTPFVPQIMGSQPSFPFFMNIAAAGAPFGSSGLGPSASPLQHNFDLNTGLMINDGLRQFFPQNVNEQASSSSVLGKRHEPDSNWEFFPVNKRHQPPWR</sequence>
<dbReference type="AlphaFoldDB" id="A0A5N6PTW6"/>
<dbReference type="OrthoDB" id="1595674at2759"/>
<dbReference type="PANTHER" id="PTHR47292">
    <property type="entry name" value="TRANSCRIPTION ELONGATION FACTOR (TFIIS) FAMILY PROTEIN-RELATED"/>
    <property type="match status" value="1"/>
</dbReference>
<keyword evidence="1" id="KW-0539">Nucleus</keyword>
<feature type="region of interest" description="Disordered" evidence="2">
    <location>
        <begin position="342"/>
        <end position="390"/>
    </location>
</feature>
<dbReference type="SUPFAM" id="SSF47676">
    <property type="entry name" value="Conserved domain common to transcription factors TFIIS, elongin A, CRSP70"/>
    <property type="match status" value="1"/>
</dbReference>
<dbReference type="InterPro" id="IPR035441">
    <property type="entry name" value="TFIIS/LEDGF_dom_sf"/>
</dbReference>